<evidence type="ECO:0000313" key="2">
    <source>
        <dbReference type="EMBL" id="SOC49639.1"/>
    </source>
</evidence>
<dbReference type="SMART" id="SM01043">
    <property type="entry name" value="BTAD"/>
    <property type="match status" value="1"/>
</dbReference>
<gene>
    <name evidence="2" type="ORF">SAMN05660748_2370</name>
</gene>
<sequence>MALATTPSVRLLGGFALRTADGSSLPGPDPPRAVQRLLARLALSRCPDRDVLAGRLWPEVPEDRAHANLRSTLWRLRQLAPGLVEGTGTALVLAGGVRVDAHDLEAWAARVTDPRTGDGGLTVPGPELLGRLLPGWPEEWVVLERERLRQLRLHALELLADRLTAAGRPGEAVRAAGAAVREEPLRESAHRSLVRARLAAGDEEGARRVYERFRQLLAVSLGAAPSPSMTGLLAGASSGSRGGPT</sequence>
<name>A0A285V6F7_9ACTN</name>
<dbReference type="InterPro" id="IPR011990">
    <property type="entry name" value="TPR-like_helical_dom_sf"/>
</dbReference>
<organism evidence="2 3">
    <name type="scientific">Blastococcus aggregatus</name>
    <dbReference type="NCBI Taxonomy" id="38502"/>
    <lineage>
        <taxon>Bacteria</taxon>
        <taxon>Bacillati</taxon>
        <taxon>Actinomycetota</taxon>
        <taxon>Actinomycetes</taxon>
        <taxon>Geodermatophilales</taxon>
        <taxon>Geodermatophilaceae</taxon>
        <taxon>Blastococcus</taxon>
    </lineage>
</organism>
<dbReference type="Proteomes" id="UP000219435">
    <property type="component" value="Unassembled WGS sequence"/>
</dbReference>
<keyword evidence="3" id="KW-1185">Reference proteome</keyword>
<dbReference type="Gene3D" id="1.25.40.10">
    <property type="entry name" value="Tetratricopeptide repeat domain"/>
    <property type="match status" value="1"/>
</dbReference>
<dbReference type="RefSeq" id="WP_141437111.1">
    <property type="nucleotide sequence ID" value="NZ_OBQI01000003.1"/>
</dbReference>
<reference evidence="3" key="1">
    <citation type="submission" date="2017-08" db="EMBL/GenBank/DDBJ databases">
        <authorList>
            <person name="Varghese N."/>
            <person name="Submissions S."/>
        </authorList>
    </citation>
    <scope>NUCLEOTIDE SEQUENCE [LARGE SCALE GENOMIC DNA]</scope>
    <source>
        <strain evidence="3">DSM 4725</strain>
    </source>
</reference>
<dbReference type="OrthoDB" id="5509004at2"/>
<feature type="domain" description="Bacterial transcriptional activator" evidence="1">
    <location>
        <begin position="99"/>
        <end position="237"/>
    </location>
</feature>
<dbReference type="InterPro" id="IPR005158">
    <property type="entry name" value="BTAD"/>
</dbReference>
<dbReference type="PANTHER" id="PTHR35807">
    <property type="entry name" value="TRANSCRIPTIONAL REGULATOR REDD-RELATED"/>
    <property type="match status" value="1"/>
</dbReference>
<dbReference type="EMBL" id="OBQI01000003">
    <property type="protein sequence ID" value="SOC49639.1"/>
    <property type="molecule type" value="Genomic_DNA"/>
</dbReference>
<accession>A0A285V6F7</accession>
<dbReference type="Gene3D" id="1.10.10.10">
    <property type="entry name" value="Winged helix-like DNA-binding domain superfamily/Winged helix DNA-binding domain"/>
    <property type="match status" value="1"/>
</dbReference>
<proteinExistence type="predicted"/>
<keyword evidence="2" id="KW-0238">DNA-binding</keyword>
<dbReference type="AlphaFoldDB" id="A0A285V6F7"/>
<dbReference type="InterPro" id="IPR036388">
    <property type="entry name" value="WH-like_DNA-bd_sf"/>
</dbReference>
<dbReference type="SUPFAM" id="SSF48452">
    <property type="entry name" value="TPR-like"/>
    <property type="match status" value="1"/>
</dbReference>
<dbReference type="GO" id="GO:0003677">
    <property type="term" value="F:DNA binding"/>
    <property type="evidence" value="ECO:0007669"/>
    <property type="project" value="UniProtKB-KW"/>
</dbReference>
<dbReference type="InterPro" id="IPR051677">
    <property type="entry name" value="AfsR-DnrI-RedD_regulator"/>
</dbReference>
<dbReference type="Pfam" id="PF03704">
    <property type="entry name" value="BTAD"/>
    <property type="match status" value="1"/>
</dbReference>
<protein>
    <submittedName>
        <fullName evidence="2">DNA-binding transcriptional activator of the SARP family</fullName>
    </submittedName>
</protein>
<evidence type="ECO:0000259" key="1">
    <source>
        <dbReference type="SMART" id="SM01043"/>
    </source>
</evidence>
<evidence type="ECO:0000313" key="3">
    <source>
        <dbReference type="Proteomes" id="UP000219435"/>
    </source>
</evidence>